<reference evidence="5 6" key="1">
    <citation type="journal article" date="2018" name="G3 (Bethesda)">
        <title>Phylogenetic and Phylogenomic Definition of Rhizopus Species.</title>
        <authorList>
            <person name="Gryganskyi A.P."/>
            <person name="Golan J."/>
            <person name="Dolatabadi S."/>
            <person name="Mondo S."/>
            <person name="Robb S."/>
            <person name="Idnurm A."/>
            <person name="Muszewska A."/>
            <person name="Steczkiewicz K."/>
            <person name="Masonjones S."/>
            <person name="Liao H.L."/>
            <person name="Gajdeczka M.T."/>
            <person name="Anike F."/>
            <person name="Vuek A."/>
            <person name="Anishchenko I.M."/>
            <person name="Voigt K."/>
            <person name="de Hoog G.S."/>
            <person name="Smith M.E."/>
            <person name="Heitman J."/>
            <person name="Vilgalys R."/>
            <person name="Stajich J.E."/>
        </authorList>
    </citation>
    <scope>NUCLEOTIDE SEQUENCE [LARGE SCALE GENOMIC DNA]</scope>
    <source>
        <strain evidence="5 6">CBS 357.93</strain>
    </source>
</reference>
<name>A0A367JAD7_RHIAZ</name>
<feature type="region of interest" description="Disordered" evidence="4">
    <location>
        <begin position="22"/>
        <end position="43"/>
    </location>
</feature>
<comment type="caution">
    <text evidence="5">The sequence shown here is derived from an EMBL/GenBank/DDBJ whole genome shotgun (WGS) entry which is preliminary data.</text>
</comment>
<dbReference type="STRING" id="86630.A0A367JAD7"/>
<dbReference type="SUPFAM" id="SSF50978">
    <property type="entry name" value="WD40 repeat-like"/>
    <property type="match status" value="1"/>
</dbReference>
<proteinExistence type="inferred from homology"/>
<dbReference type="Proteomes" id="UP000252139">
    <property type="component" value="Unassembled WGS sequence"/>
</dbReference>
<dbReference type="InterPro" id="IPR036322">
    <property type="entry name" value="WD40_repeat_dom_sf"/>
</dbReference>
<keyword evidence="6" id="KW-1185">Reference proteome</keyword>
<evidence type="ECO:0000313" key="5">
    <source>
        <dbReference type="EMBL" id="RCH86799.1"/>
    </source>
</evidence>
<evidence type="ECO:0000313" key="6">
    <source>
        <dbReference type="Proteomes" id="UP000252139"/>
    </source>
</evidence>
<evidence type="ECO:0000256" key="3">
    <source>
        <dbReference type="ARBA" id="ARBA00014234"/>
    </source>
</evidence>
<evidence type="ECO:0000256" key="2">
    <source>
        <dbReference type="ARBA" id="ARBA00011187"/>
    </source>
</evidence>
<dbReference type="CDD" id="cd22857">
    <property type="entry name" value="WDR74"/>
    <property type="match status" value="1"/>
</dbReference>
<dbReference type="OrthoDB" id="18388at2759"/>
<dbReference type="InterPro" id="IPR037379">
    <property type="entry name" value="WDR74/Nsa1"/>
</dbReference>
<dbReference type="AlphaFoldDB" id="A0A367JAD7"/>
<comment type="similarity">
    <text evidence="1">Belongs to the NSA1 family.</text>
</comment>
<evidence type="ECO:0000256" key="1">
    <source>
        <dbReference type="ARBA" id="ARBA00007861"/>
    </source>
</evidence>
<evidence type="ECO:0000256" key="4">
    <source>
        <dbReference type="SAM" id="MobiDB-lite"/>
    </source>
</evidence>
<dbReference type="InterPro" id="IPR015943">
    <property type="entry name" value="WD40/YVTN_repeat-like_dom_sf"/>
</dbReference>
<accession>A0A367JAD7</accession>
<dbReference type="EMBL" id="PJQL01001792">
    <property type="protein sequence ID" value="RCH86799.1"/>
    <property type="molecule type" value="Genomic_DNA"/>
</dbReference>
<dbReference type="GO" id="GO:0005730">
    <property type="term" value="C:nucleolus"/>
    <property type="evidence" value="ECO:0007669"/>
    <property type="project" value="InterPro"/>
</dbReference>
<sequence length="414" mass="46923">MKYFTGDESGLIKWISFPPKIKERRPKKAKKNEGGDEKKEETPALQPLTGVFGKVDKTQAVQKLAWATLDDKKLLLVARKNGTIQFMSLEDGSIVKELKNKHVGTEEKQGCFVGLFVHNNHLCVCTSTGDLSYTPLDAKETCTVTNLGPNLEIMRNHPVQTHIFAIGGKDQDLRVYNIEELLKAKEIEVTDAAGPQKNTSTHKNKSTKNTGLIFQAKNVKNDFLDLQQPVWIHDLQFMNKEATKIAVSTHYHQFRLYDTKAGRRPVINVEIGKHPIKVLSVGKDFNHVLFADTMGTVGTIDIRTGKRAAQYKGFTGACTALATAPQPEFEEENNNAKEQFVISTSLDRFLRIHETSTVYRNIVEKNYLKQRLTCLLVDQDFVYPLPKSSEEEEDEEDLWESMEVVDDRKRKRQG</sequence>
<dbReference type="GO" id="GO:0042273">
    <property type="term" value="P:ribosomal large subunit biogenesis"/>
    <property type="evidence" value="ECO:0007669"/>
    <property type="project" value="InterPro"/>
</dbReference>
<organism evidence="5 6">
    <name type="scientific">Rhizopus azygosporus</name>
    <name type="common">Rhizopus microsporus var. azygosporus</name>
    <dbReference type="NCBI Taxonomy" id="86630"/>
    <lineage>
        <taxon>Eukaryota</taxon>
        <taxon>Fungi</taxon>
        <taxon>Fungi incertae sedis</taxon>
        <taxon>Mucoromycota</taxon>
        <taxon>Mucoromycotina</taxon>
        <taxon>Mucoromycetes</taxon>
        <taxon>Mucorales</taxon>
        <taxon>Mucorineae</taxon>
        <taxon>Rhizopodaceae</taxon>
        <taxon>Rhizopus</taxon>
    </lineage>
</organism>
<gene>
    <name evidence="5" type="primary">WDR74_2</name>
    <name evidence="5" type="ORF">CU097_006175</name>
</gene>
<protein>
    <recommendedName>
        <fullName evidence="3">Ribosome biogenesis protein NSA1</fullName>
    </recommendedName>
</protein>
<comment type="subunit">
    <text evidence="2">Component of the pre-66S ribosomal particle.</text>
</comment>
<dbReference type="PANTHER" id="PTHR16038">
    <property type="entry name" value="NOP SEVEN ASSOCIATED PROTEIN 1"/>
    <property type="match status" value="1"/>
</dbReference>
<dbReference type="Gene3D" id="2.130.10.10">
    <property type="entry name" value="YVTN repeat-like/Quinoprotein amine dehydrogenase"/>
    <property type="match status" value="2"/>
</dbReference>
<feature type="compositionally biased region" description="Basic and acidic residues" evidence="4">
    <location>
        <begin position="31"/>
        <end position="42"/>
    </location>
</feature>
<dbReference type="PANTHER" id="PTHR16038:SF4">
    <property type="entry name" value="WD REPEAT-CONTAINING PROTEIN 74"/>
    <property type="match status" value="1"/>
</dbReference>
<dbReference type="GO" id="GO:0030687">
    <property type="term" value="C:preribosome, large subunit precursor"/>
    <property type="evidence" value="ECO:0007669"/>
    <property type="project" value="TreeGrafter"/>
</dbReference>